<dbReference type="PANTHER" id="PTHR11214:SF314">
    <property type="entry name" value="HEXOSYLTRANSFERASE"/>
    <property type="match status" value="1"/>
</dbReference>
<organism evidence="11 12">
    <name type="scientific">Lottia gigantea</name>
    <name type="common">Giant owl limpet</name>
    <dbReference type="NCBI Taxonomy" id="225164"/>
    <lineage>
        <taxon>Eukaryota</taxon>
        <taxon>Metazoa</taxon>
        <taxon>Spiralia</taxon>
        <taxon>Lophotrochozoa</taxon>
        <taxon>Mollusca</taxon>
        <taxon>Gastropoda</taxon>
        <taxon>Patellogastropoda</taxon>
        <taxon>Lottioidea</taxon>
        <taxon>Lottiidae</taxon>
        <taxon>Lottia</taxon>
    </lineage>
</organism>
<keyword evidence="9" id="KW-0472">Membrane</keyword>
<reference evidence="11 12" key="1">
    <citation type="journal article" date="2013" name="Nature">
        <title>Insights into bilaterian evolution from three spiralian genomes.</title>
        <authorList>
            <person name="Simakov O."/>
            <person name="Marletaz F."/>
            <person name="Cho S.J."/>
            <person name="Edsinger-Gonzales E."/>
            <person name="Havlak P."/>
            <person name="Hellsten U."/>
            <person name="Kuo D.H."/>
            <person name="Larsson T."/>
            <person name="Lv J."/>
            <person name="Arendt D."/>
            <person name="Savage R."/>
            <person name="Osoegawa K."/>
            <person name="de Jong P."/>
            <person name="Grimwood J."/>
            <person name="Chapman J.A."/>
            <person name="Shapiro H."/>
            <person name="Aerts A."/>
            <person name="Otillar R.P."/>
            <person name="Terry A.Y."/>
            <person name="Boore J.L."/>
            <person name="Grigoriev I.V."/>
            <person name="Lindberg D.R."/>
            <person name="Seaver E.C."/>
            <person name="Weisblat D.A."/>
            <person name="Putnam N.H."/>
            <person name="Rokhsar D.S."/>
        </authorList>
    </citation>
    <scope>NUCLEOTIDE SEQUENCE [LARGE SCALE GENOMIC DNA]</scope>
</reference>
<dbReference type="EMBL" id="KB201304">
    <property type="protein sequence ID" value="ESO97806.1"/>
    <property type="molecule type" value="Genomic_DNA"/>
</dbReference>
<evidence type="ECO:0000256" key="8">
    <source>
        <dbReference type="ARBA" id="ARBA00023034"/>
    </source>
</evidence>
<gene>
    <name evidence="11" type="ORF">LOTGIDRAFT_95711</name>
</gene>
<accession>V4AVE2</accession>
<keyword evidence="8 10" id="KW-0333">Golgi apparatus</keyword>
<dbReference type="EC" id="2.4.1.-" evidence="10"/>
<evidence type="ECO:0000256" key="7">
    <source>
        <dbReference type="ARBA" id="ARBA00022989"/>
    </source>
</evidence>
<dbReference type="STRING" id="225164.V4AVE2"/>
<dbReference type="KEGG" id="lgi:LOTGIDRAFT_95711"/>
<dbReference type="CTD" id="20253066"/>
<evidence type="ECO:0000256" key="4">
    <source>
        <dbReference type="ARBA" id="ARBA00022679"/>
    </source>
</evidence>
<dbReference type="Gene3D" id="3.90.550.50">
    <property type="match status" value="1"/>
</dbReference>
<dbReference type="GO" id="GO:0006493">
    <property type="term" value="P:protein O-linked glycosylation"/>
    <property type="evidence" value="ECO:0007669"/>
    <property type="project" value="TreeGrafter"/>
</dbReference>
<dbReference type="PANTHER" id="PTHR11214">
    <property type="entry name" value="BETA-1,3-N-ACETYLGLUCOSAMINYLTRANSFERASE"/>
    <property type="match status" value="1"/>
</dbReference>
<keyword evidence="7" id="KW-1133">Transmembrane helix</keyword>
<dbReference type="GO" id="GO:0016758">
    <property type="term" value="F:hexosyltransferase activity"/>
    <property type="evidence" value="ECO:0007669"/>
    <property type="project" value="InterPro"/>
</dbReference>
<dbReference type="OMA" id="EQENAMY"/>
<keyword evidence="5" id="KW-0812">Transmembrane</keyword>
<dbReference type="OrthoDB" id="2139606at2759"/>
<dbReference type="InterPro" id="IPR002659">
    <property type="entry name" value="Glyco_trans_31"/>
</dbReference>
<keyword evidence="4" id="KW-0808">Transferase</keyword>
<evidence type="ECO:0000256" key="10">
    <source>
        <dbReference type="RuleBase" id="RU363063"/>
    </source>
</evidence>
<evidence type="ECO:0000256" key="6">
    <source>
        <dbReference type="ARBA" id="ARBA00022968"/>
    </source>
</evidence>
<dbReference type="AlphaFoldDB" id="V4AVE2"/>
<keyword evidence="12" id="KW-1185">Reference proteome</keyword>
<dbReference type="HOGENOM" id="CLU_036849_6_2_1"/>
<evidence type="ECO:0000256" key="3">
    <source>
        <dbReference type="ARBA" id="ARBA00022676"/>
    </source>
</evidence>
<evidence type="ECO:0000313" key="12">
    <source>
        <dbReference type="Proteomes" id="UP000030746"/>
    </source>
</evidence>
<dbReference type="RefSeq" id="XP_009051355.1">
    <property type="nucleotide sequence ID" value="XM_009053107.1"/>
</dbReference>
<evidence type="ECO:0000256" key="2">
    <source>
        <dbReference type="ARBA" id="ARBA00008661"/>
    </source>
</evidence>
<dbReference type="GeneID" id="20253066"/>
<keyword evidence="6" id="KW-0735">Signal-anchor</keyword>
<evidence type="ECO:0000256" key="1">
    <source>
        <dbReference type="ARBA" id="ARBA00004323"/>
    </source>
</evidence>
<dbReference type="GO" id="GO:0000139">
    <property type="term" value="C:Golgi membrane"/>
    <property type="evidence" value="ECO:0007669"/>
    <property type="project" value="UniProtKB-SubCell"/>
</dbReference>
<feature type="non-terminal residue" evidence="11">
    <location>
        <position position="1"/>
    </location>
</feature>
<dbReference type="Proteomes" id="UP000030746">
    <property type="component" value="Unassembled WGS sequence"/>
</dbReference>
<evidence type="ECO:0000256" key="9">
    <source>
        <dbReference type="ARBA" id="ARBA00023136"/>
    </source>
</evidence>
<sequence>NFNFLIKSNVCKGKPNPLLLILVLSKAENARQRHAIRSTYGSVVRDVNLVFLFGKTNSSEMESLVQKEADVFGDIVQADFVESYYNLTYKVLMGFKWVKHFCPGAINIMKADEDTFMDIPRLTNIMASTDMTNIIYGHFHFADDVDRKVEKTKVVMEAFPFKYYLPHVKGNMYFMSKTLAFQILELSEYFPYVNIEDAHITGTL</sequence>
<keyword evidence="3 10" id="KW-0328">Glycosyltransferase</keyword>
<proteinExistence type="inferred from homology"/>
<feature type="non-terminal residue" evidence="11">
    <location>
        <position position="204"/>
    </location>
</feature>
<protein>
    <recommendedName>
        <fullName evidence="10">Hexosyltransferase</fullName>
        <ecNumber evidence="10">2.4.1.-</ecNumber>
    </recommendedName>
</protein>
<evidence type="ECO:0000313" key="11">
    <source>
        <dbReference type="EMBL" id="ESO97806.1"/>
    </source>
</evidence>
<name>V4AVE2_LOTGI</name>
<evidence type="ECO:0000256" key="5">
    <source>
        <dbReference type="ARBA" id="ARBA00022692"/>
    </source>
</evidence>
<comment type="subcellular location">
    <subcellularLocation>
        <location evidence="1 10">Golgi apparatus membrane</location>
        <topology evidence="1 10">Single-pass type II membrane protein</topology>
    </subcellularLocation>
</comment>
<comment type="similarity">
    <text evidence="2 10">Belongs to the glycosyltransferase 31 family.</text>
</comment>
<dbReference type="Pfam" id="PF01762">
    <property type="entry name" value="Galactosyl_T"/>
    <property type="match status" value="1"/>
</dbReference>